<dbReference type="Gene3D" id="3.50.50.60">
    <property type="entry name" value="FAD/NAD(P)-binding domain"/>
    <property type="match status" value="2"/>
</dbReference>
<dbReference type="GO" id="GO:0050660">
    <property type="term" value="F:flavin adenine dinucleotide binding"/>
    <property type="evidence" value="ECO:0007669"/>
    <property type="project" value="InterPro"/>
</dbReference>
<comment type="similarity">
    <text evidence="2 16">Belongs to the class-I pyridine nucleotide-disulfide oxidoreductase family.</text>
</comment>
<feature type="domain" description="FAD/NAD(P)-binding" evidence="18">
    <location>
        <begin position="10"/>
        <end position="321"/>
    </location>
</feature>
<keyword evidence="5" id="KW-0963">Cytoplasm</keyword>
<keyword evidence="11 16" id="KW-0676">Redox-active center</keyword>
<feature type="disulfide bond" description="Redox-active" evidence="15">
    <location>
        <begin position="47"/>
        <end position="52"/>
    </location>
</feature>
<feature type="binding site" evidence="14">
    <location>
        <begin position="179"/>
        <end position="186"/>
    </location>
    <ligand>
        <name>NAD(+)</name>
        <dbReference type="ChEBI" id="CHEBI:57540"/>
    </ligand>
</feature>
<evidence type="ECO:0000256" key="3">
    <source>
        <dbReference type="ARBA" id="ARBA00012608"/>
    </source>
</evidence>
<dbReference type="PROSITE" id="PS00076">
    <property type="entry name" value="PYRIDINE_REDOX_1"/>
    <property type="match status" value="1"/>
</dbReference>
<proteinExistence type="inferred from homology"/>
<dbReference type="Pfam" id="PF02852">
    <property type="entry name" value="Pyr_redox_dim"/>
    <property type="match status" value="1"/>
</dbReference>
<dbReference type="PRINTS" id="PR00368">
    <property type="entry name" value="FADPNR"/>
</dbReference>
<dbReference type="InterPro" id="IPR036188">
    <property type="entry name" value="FAD/NAD-bd_sf"/>
</dbReference>
<dbReference type="Gene3D" id="3.30.390.30">
    <property type="match status" value="1"/>
</dbReference>
<keyword evidence="9 14" id="KW-0520">NAD</keyword>
<comment type="catalytic activity">
    <reaction evidence="12 16">
        <text>N(6)-[(R)-dihydrolipoyl]-L-lysyl-[protein] + NAD(+) = N(6)-[(R)-lipoyl]-L-lysyl-[protein] + NADH + H(+)</text>
        <dbReference type="Rhea" id="RHEA:15045"/>
        <dbReference type="Rhea" id="RHEA-COMP:10474"/>
        <dbReference type="Rhea" id="RHEA-COMP:10475"/>
        <dbReference type="ChEBI" id="CHEBI:15378"/>
        <dbReference type="ChEBI" id="CHEBI:57540"/>
        <dbReference type="ChEBI" id="CHEBI:57945"/>
        <dbReference type="ChEBI" id="CHEBI:83099"/>
        <dbReference type="ChEBI" id="CHEBI:83100"/>
        <dbReference type="EC" id="1.8.1.4"/>
    </reaction>
</comment>
<dbReference type="PANTHER" id="PTHR22912">
    <property type="entry name" value="DISULFIDE OXIDOREDUCTASE"/>
    <property type="match status" value="1"/>
</dbReference>
<evidence type="ECO:0000256" key="9">
    <source>
        <dbReference type="ARBA" id="ARBA00023027"/>
    </source>
</evidence>
<dbReference type="EMBL" id="JAVDWN010000010">
    <property type="protein sequence ID" value="MDR7164923.1"/>
    <property type="molecule type" value="Genomic_DNA"/>
</dbReference>
<evidence type="ECO:0000256" key="1">
    <source>
        <dbReference type="ARBA" id="ARBA00004496"/>
    </source>
</evidence>
<dbReference type="FunFam" id="3.30.390.30:FF:000001">
    <property type="entry name" value="Dihydrolipoyl dehydrogenase"/>
    <property type="match status" value="1"/>
</dbReference>
<dbReference type="GeneID" id="97424128"/>
<reference evidence="19" key="1">
    <citation type="submission" date="2023-07" db="EMBL/GenBank/DDBJ databases">
        <title>Sorghum-associated microbial communities from plants grown in Nebraska, USA.</title>
        <authorList>
            <person name="Schachtman D."/>
        </authorList>
    </citation>
    <scope>NUCLEOTIDE SEQUENCE</scope>
    <source>
        <strain evidence="19">BE261</strain>
    </source>
</reference>
<keyword evidence="8 16" id="KW-0560">Oxidoreductase</keyword>
<evidence type="ECO:0000256" key="16">
    <source>
        <dbReference type="RuleBase" id="RU003692"/>
    </source>
</evidence>
<evidence type="ECO:0000256" key="15">
    <source>
        <dbReference type="PIRSR" id="PIRSR000350-4"/>
    </source>
</evidence>
<dbReference type="InterPro" id="IPR006258">
    <property type="entry name" value="Lipoamide_DH"/>
</dbReference>
<dbReference type="InterPro" id="IPR023753">
    <property type="entry name" value="FAD/NAD-binding_dom"/>
</dbReference>
<comment type="miscellaneous">
    <text evidence="16">The active site is a redox-active disulfide bond.</text>
</comment>
<dbReference type="Pfam" id="PF07992">
    <property type="entry name" value="Pyr_redox_2"/>
    <property type="match status" value="1"/>
</dbReference>
<evidence type="ECO:0000313" key="19">
    <source>
        <dbReference type="EMBL" id="MDR7164923.1"/>
    </source>
</evidence>
<feature type="binding site" evidence="14">
    <location>
        <position position="119"/>
    </location>
    <ligand>
        <name>FAD</name>
        <dbReference type="ChEBI" id="CHEBI:57692"/>
    </ligand>
</feature>
<evidence type="ECO:0000256" key="13">
    <source>
        <dbReference type="PIRSR" id="PIRSR000350-2"/>
    </source>
</evidence>
<dbReference type="GO" id="GO:0004148">
    <property type="term" value="F:dihydrolipoyl dehydrogenase (NADH) activity"/>
    <property type="evidence" value="ECO:0007669"/>
    <property type="project" value="UniProtKB-EC"/>
</dbReference>
<dbReference type="SUPFAM" id="SSF51905">
    <property type="entry name" value="FAD/NAD(P)-binding domain"/>
    <property type="match status" value="1"/>
</dbReference>
<dbReference type="RefSeq" id="WP_066275209.1">
    <property type="nucleotide sequence ID" value="NZ_CAXURQ020000002.1"/>
</dbReference>
<dbReference type="NCBIfam" id="TIGR01350">
    <property type="entry name" value="lipoamide_DH"/>
    <property type="match status" value="1"/>
</dbReference>
<comment type="caution">
    <text evidence="19">The sequence shown here is derived from an EMBL/GenBank/DDBJ whole genome shotgun (WGS) entry which is preliminary data.</text>
</comment>
<evidence type="ECO:0000256" key="5">
    <source>
        <dbReference type="ARBA" id="ARBA00022490"/>
    </source>
</evidence>
<dbReference type="InterPro" id="IPR004099">
    <property type="entry name" value="Pyr_nucl-diS_OxRdtase_dimer"/>
</dbReference>
<evidence type="ECO:0000256" key="8">
    <source>
        <dbReference type="ARBA" id="ARBA00023002"/>
    </source>
</evidence>
<dbReference type="InterPro" id="IPR012999">
    <property type="entry name" value="Pyr_OxRdtase_I_AS"/>
</dbReference>
<sequence>MADQATAQEFDILVLGGGSGGYAAALRAVQLGLTVGLVEKAKLGGTCLHNGCIPTKALLHSAELADHARDSAKYGVNVTLDSIDINAVNAYKDGIIAGKYKGLQGLIKSKGITVIEGEGKLQGTDTVVVNGTAYKGKNIVLATGSYSRTLPGLELGGKVITSDQALTMDFIPKSAIILGGGVIGVEFASVWKSFGVDVTIVEGLPSLVPNEDATIVKNFERAFKKRGIKFSTGVFFQGVEQNDDGVKVTLVDGKTFEADLLLVAVGRGPVTANLGYEEAGITIDRGFVITNERLHTGVGNIYAVGDIVPGVQLAHRGYQQGIFVAEEIAGLKPVVVEDINIPKVTYSEPEIATVGYTEKAAKEKFGEDQVQTQEYNLAGNGKSSILGTSGLVKLVRQKDGPVVGVHMIGARMGEQVGEAQLIVNWEAYPEDVAQLLHAHPTQNESLGEAHLALAGKPLHG</sequence>
<feature type="domain" description="Pyridine nucleotide-disulphide oxidoreductase dimerisation" evidence="17">
    <location>
        <begin position="341"/>
        <end position="449"/>
    </location>
</feature>
<keyword evidence="14" id="KW-0547">Nucleotide-binding</keyword>
<keyword evidence="7 14" id="KW-0274">FAD</keyword>
<feature type="binding site" evidence="14">
    <location>
        <position position="202"/>
    </location>
    <ligand>
        <name>NAD(+)</name>
        <dbReference type="ChEBI" id="CHEBI:57540"/>
    </ligand>
</feature>
<keyword evidence="6 16" id="KW-0285">Flavoprotein</keyword>
<dbReference type="PANTHER" id="PTHR22912:SF217">
    <property type="entry name" value="DIHYDROLIPOYL DEHYDROGENASE"/>
    <property type="match status" value="1"/>
</dbReference>
<evidence type="ECO:0000256" key="10">
    <source>
        <dbReference type="ARBA" id="ARBA00023157"/>
    </source>
</evidence>
<dbReference type="PRINTS" id="PR00411">
    <property type="entry name" value="PNDRDTASEI"/>
</dbReference>
<dbReference type="EC" id="1.8.1.4" evidence="3 16"/>
<evidence type="ECO:0000313" key="20">
    <source>
        <dbReference type="Proteomes" id="UP001262032"/>
    </source>
</evidence>
<evidence type="ECO:0000256" key="11">
    <source>
        <dbReference type="ARBA" id="ARBA00023284"/>
    </source>
</evidence>
<gene>
    <name evidence="19" type="ORF">J2X12_002961</name>
</gene>
<feature type="binding site" evidence="14">
    <location>
        <position position="306"/>
    </location>
    <ligand>
        <name>FAD</name>
        <dbReference type="ChEBI" id="CHEBI:57692"/>
    </ligand>
</feature>
<dbReference type="GO" id="GO:0006103">
    <property type="term" value="P:2-oxoglutarate metabolic process"/>
    <property type="evidence" value="ECO:0007669"/>
    <property type="project" value="TreeGrafter"/>
</dbReference>
<dbReference type="PIRSF" id="PIRSF000350">
    <property type="entry name" value="Mercury_reductase_MerA"/>
    <property type="match status" value="1"/>
</dbReference>
<feature type="active site" description="Proton acceptor" evidence="13">
    <location>
        <position position="439"/>
    </location>
</feature>
<evidence type="ECO:0000256" key="6">
    <source>
        <dbReference type="ARBA" id="ARBA00022630"/>
    </source>
</evidence>
<organism evidence="19 20">
    <name type="scientific">Pseudarthrobacter oxydans</name>
    <name type="common">Arthrobacter oxydans</name>
    <dbReference type="NCBI Taxonomy" id="1671"/>
    <lineage>
        <taxon>Bacteria</taxon>
        <taxon>Bacillati</taxon>
        <taxon>Actinomycetota</taxon>
        <taxon>Actinomycetes</taxon>
        <taxon>Micrococcales</taxon>
        <taxon>Micrococcaceae</taxon>
        <taxon>Pseudarthrobacter</taxon>
    </lineage>
</organism>
<evidence type="ECO:0000256" key="12">
    <source>
        <dbReference type="ARBA" id="ARBA00049187"/>
    </source>
</evidence>
<dbReference type="Proteomes" id="UP001262032">
    <property type="component" value="Unassembled WGS sequence"/>
</dbReference>
<dbReference type="InterPro" id="IPR001100">
    <property type="entry name" value="Pyr_nuc-diS_OxRdtase"/>
</dbReference>
<comment type="subcellular location">
    <subcellularLocation>
        <location evidence="1">Cytoplasm</location>
    </subcellularLocation>
</comment>
<feature type="binding site" evidence="14">
    <location>
        <begin position="143"/>
        <end position="145"/>
    </location>
    <ligand>
        <name>FAD</name>
        <dbReference type="ChEBI" id="CHEBI:57692"/>
    </ligand>
</feature>
<accession>A0AAW8NBE1</accession>
<evidence type="ECO:0000256" key="4">
    <source>
        <dbReference type="ARBA" id="ARBA00016961"/>
    </source>
</evidence>
<feature type="binding site" evidence="14">
    <location>
        <position position="56"/>
    </location>
    <ligand>
        <name>FAD</name>
        <dbReference type="ChEBI" id="CHEBI:57692"/>
    </ligand>
</feature>
<dbReference type="SUPFAM" id="SSF55424">
    <property type="entry name" value="FAD/NAD-linked reductases, dimerisation (C-terminal) domain"/>
    <property type="match status" value="1"/>
</dbReference>
<name>A0AAW8NBE1_PSEOX</name>
<evidence type="ECO:0000256" key="7">
    <source>
        <dbReference type="ARBA" id="ARBA00022827"/>
    </source>
</evidence>
<comment type="cofactor">
    <cofactor evidence="14 16">
        <name>FAD</name>
        <dbReference type="ChEBI" id="CHEBI:57692"/>
    </cofactor>
    <text evidence="14 16">Binds 1 FAD per subunit.</text>
</comment>
<feature type="binding site" evidence="14">
    <location>
        <position position="266"/>
    </location>
    <ligand>
        <name>NAD(+)</name>
        <dbReference type="ChEBI" id="CHEBI:57540"/>
    </ligand>
</feature>
<keyword evidence="10" id="KW-1015">Disulfide bond</keyword>
<dbReference type="AlphaFoldDB" id="A0AAW8NBE1"/>
<dbReference type="InterPro" id="IPR016156">
    <property type="entry name" value="FAD/NAD-linked_Rdtase_dimer_sf"/>
</dbReference>
<evidence type="ECO:0000259" key="17">
    <source>
        <dbReference type="Pfam" id="PF02852"/>
    </source>
</evidence>
<evidence type="ECO:0000256" key="14">
    <source>
        <dbReference type="PIRSR" id="PIRSR000350-3"/>
    </source>
</evidence>
<dbReference type="InterPro" id="IPR050151">
    <property type="entry name" value="Class-I_Pyr_Nuc-Dis_Oxidored"/>
</dbReference>
<dbReference type="GO" id="GO:0005737">
    <property type="term" value="C:cytoplasm"/>
    <property type="evidence" value="ECO:0007669"/>
    <property type="project" value="UniProtKB-SubCell"/>
</dbReference>
<evidence type="ECO:0000256" key="2">
    <source>
        <dbReference type="ARBA" id="ARBA00007532"/>
    </source>
</evidence>
<protein>
    <recommendedName>
        <fullName evidence="4 16">Dihydrolipoyl dehydrogenase</fullName>
        <ecNumber evidence="3 16">1.8.1.4</ecNumber>
    </recommendedName>
</protein>
<evidence type="ECO:0000259" key="18">
    <source>
        <dbReference type="Pfam" id="PF07992"/>
    </source>
</evidence>